<evidence type="ECO:0000256" key="1">
    <source>
        <dbReference type="SAM" id="SignalP"/>
    </source>
</evidence>
<comment type="caution">
    <text evidence="2">The sequence shown here is derived from an EMBL/GenBank/DDBJ whole genome shotgun (WGS) entry which is preliminary data.</text>
</comment>
<evidence type="ECO:0000313" key="3">
    <source>
        <dbReference type="Proteomes" id="UP000078397"/>
    </source>
</evidence>
<keyword evidence="1" id="KW-0732">Signal</keyword>
<evidence type="ECO:0000313" key="2">
    <source>
        <dbReference type="EMBL" id="OWT42483.1"/>
    </source>
</evidence>
<dbReference type="GeneID" id="33937189"/>
<reference evidence="2 3" key="1">
    <citation type="journal article" date="2016" name="PLoS Pathog.">
        <title>Biosynthesis of antibiotic leucinostatins in bio-control fungus Purpureocillium lilacinum and their inhibition on phytophthora revealed by genome mining.</title>
        <authorList>
            <person name="Wang G."/>
            <person name="Liu Z."/>
            <person name="Lin R."/>
            <person name="Li E."/>
            <person name="Mao Z."/>
            <person name="Ling J."/>
            <person name="Yang Y."/>
            <person name="Yin W.B."/>
            <person name="Xie B."/>
        </authorList>
    </citation>
    <scope>NUCLEOTIDE SEQUENCE [LARGE SCALE GENOMIC DNA]</scope>
    <source>
        <strain evidence="2">170</strain>
    </source>
</reference>
<feature type="chain" id="PRO_5012329707" description="Secreted protein" evidence="1">
    <location>
        <begin position="28"/>
        <end position="88"/>
    </location>
</feature>
<name>A0A219AP02_METCM</name>
<sequence length="88" mass="9594">MQKHAMLFCGLTHSFCLSRAAMSCAEASENARHGTDDAAPVLGLTDDKHGSLPTAHLKPIHGWSLWLTLTWFAATVRIVCCSVSWLRG</sequence>
<dbReference type="OrthoDB" id="440553at2759"/>
<dbReference type="AlphaFoldDB" id="A0A219AP02"/>
<accession>A0A219AP02</accession>
<dbReference type="RefSeq" id="XP_022284997.1">
    <property type="nucleotide sequence ID" value="XM_022430019.1"/>
</dbReference>
<proteinExistence type="predicted"/>
<protein>
    <recommendedName>
        <fullName evidence="4">Secreted protein</fullName>
    </recommendedName>
</protein>
<organism evidence="2 3">
    <name type="scientific">Pochonia chlamydosporia 170</name>
    <dbReference type="NCBI Taxonomy" id="1380566"/>
    <lineage>
        <taxon>Eukaryota</taxon>
        <taxon>Fungi</taxon>
        <taxon>Dikarya</taxon>
        <taxon>Ascomycota</taxon>
        <taxon>Pezizomycotina</taxon>
        <taxon>Sordariomycetes</taxon>
        <taxon>Hypocreomycetidae</taxon>
        <taxon>Hypocreales</taxon>
        <taxon>Clavicipitaceae</taxon>
        <taxon>Pochonia</taxon>
    </lineage>
</organism>
<keyword evidence="3" id="KW-1185">Reference proteome</keyword>
<gene>
    <name evidence="2" type="ORF">VFPPC_18402</name>
</gene>
<dbReference type="KEGG" id="pchm:VFPPC_18402"/>
<dbReference type="EMBL" id="LSBJ02000015">
    <property type="protein sequence ID" value="OWT42483.1"/>
    <property type="molecule type" value="Genomic_DNA"/>
</dbReference>
<evidence type="ECO:0008006" key="4">
    <source>
        <dbReference type="Google" id="ProtNLM"/>
    </source>
</evidence>
<dbReference type="Proteomes" id="UP000078397">
    <property type="component" value="Unassembled WGS sequence"/>
</dbReference>
<feature type="signal peptide" evidence="1">
    <location>
        <begin position="1"/>
        <end position="27"/>
    </location>
</feature>